<name>A0ABT2Y465_9MOLU</name>
<accession>A0ABT2Y465</accession>
<comment type="caution">
    <text evidence="2">The sequence shown here is derived from an EMBL/GenBank/DDBJ whole genome shotgun (WGS) entry which is preliminary data.</text>
</comment>
<sequence>MKKILVLSMFLLIILSGCDVLTALKASEIQSEINAFESGSNQFTYTSETKTTVHIGQARTIDRVKIEGKIQKDIEYYEHTLNNQTFVQQKIGDTVYSYTMNREDIINGIQFFNLTTRKLAEDETFNGPMTENKLDLNGIKISRDGDAYIFDGKAKDMLSDNDLAQIETIYQQSGIDLDELYEVPAKLSITILEDQMIQITEMAFDLDLVKIELLITFTMNYGEFTVRDFNDHRLYRQTNSQLPETIDLANPIYFRSSQGGFAYYNAYFEAGIYFVSTNTPQNLSSGISYDIYDNNRVSQRRFGIPINYDSDYLGAFFEIKSDGYYDMSFKYNLINFLYETRIIRTNYTNNGLQEIDSVFFNSGNIHYDIEGPYDFIGLQFNTTQKTLVILENTQALPFTNVYAISKTNKLLIEDGSETVYMYHKNGVIEGNLKVSYLPLENHATDYDDPRMKIMSSEYSLPLISTEAQIMKIVIEQKIEFRISFDYLYGRQNGIDIGIVNALTNEKTVYRYYQTITLLPGTYYFEPVYNENLVVYRVAFTPVTYFYD</sequence>
<keyword evidence="3" id="KW-1185">Reference proteome</keyword>
<evidence type="ECO:0008006" key="4">
    <source>
        <dbReference type="Google" id="ProtNLM"/>
    </source>
</evidence>
<feature type="signal peptide" evidence="1">
    <location>
        <begin position="1"/>
        <end position="22"/>
    </location>
</feature>
<dbReference type="RefSeq" id="WP_263607366.1">
    <property type="nucleotide sequence ID" value="NZ_JAOVQM010000001.1"/>
</dbReference>
<dbReference type="Proteomes" id="UP001177160">
    <property type="component" value="Unassembled WGS sequence"/>
</dbReference>
<dbReference type="PROSITE" id="PS51257">
    <property type="entry name" value="PROKAR_LIPOPROTEIN"/>
    <property type="match status" value="1"/>
</dbReference>
<gene>
    <name evidence="2" type="ORF">N7548_00235</name>
</gene>
<feature type="chain" id="PRO_5046508230" description="Lipoprotein" evidence="1">
    <location>
        <begin position="23"/>
        <end position="547"/>
    </location>
</feature>
<keyword evidence="1" id="KW-0732">Signal</keyword>
<evidence type="ECO:0000313" key="3">
    <source>
        <dbReference type="Proteomes" id="UP001177160"/>
    </source>
</evidence>
<reference evidence="2" key="1">
    <citation type="submission" date="2022-09" db="EMBL/GenBank/DDBJ databases">
        <title>Novel Mycoplasma species identified in domestic and wild animals.</title>
        <authorList>
            <person name="Volokhov D.V."/>
            <person name="Furtak V.A."/>
            <person name="Zagorodnyaya T.A."/>
        </authorList>
    </citation>
    <scope>NUCLEOTIDE SEQUENCE</scope>
    <source>
        <strain evidence="2">Oakley</strain>
    </source>
</reference>
<evidence type="ECO:0000313" key="2">
    <source>
        <dbReference type="EMBL" id="MCV2231253.1"/>
    </source>
</evidence>
<proteinExistence type="predicted"/>
<dbReference type="EMBL" id="JAOVQM010000001">
    <property type="protein sequence ID" value="MCV2231253.1"/>
    <property type="molecule type" value="Genomic_DNA"/>
</dbReference>
<organism evidence="2 3">
    <name type="scientific">Paracholeplasma manati</name>
    <dbReference type="NCBI Taxonomy" id="591373"/>
    <lineage>
        <taxon>Bacteria</taxon>
        <taxon>Bacillati</taxon>
        <taxon>Mycoplasmatota</taxon>
        <taxon>Mollicutes</taxon>
        <taxon>Acholeplasmatales</taxon>
        <taxon>Acholeplasmataceae</taxon>
        <taxon>Paracholeplasma</taxon>
    </lineage>
</organism>
<evidence type="ECO:0000256" key="1">
    <source>
        <dbReference type="SAM" id="SignalP"/>
    </source>
</evidence>
<protein>
    <recommendedName>
        <fullName evidence="4">Lipoprotein</fullName>
    </recommendedName>
</protein>